<protein>
    <submittedName>
        <fullName evidence="1">Uncharacterized protein</fullName>
    </submittedName>
</protein>
<name>A0A8H7DCR4_9AGAR</name>
<dbReference type="Proteomes" id="UP000623467">
    <property type="component" value="Unassembled WGS sequence"/>
</dbReference>
<gene>
    <name evidence="1" type="ORF">MSAN_00877400</name>
</gene>
<evidence type="ECO:0000313" key="2">
    <source>
        <dbReference type="Proteomes" id="UP000623467"/>
    </source>
</evidence>
<evidence type="ECO:0000313" key="1">
    <source>
        <dbReference type="EMBL" id="KAF7368112.1"/>
    </source>
</evidence>
<accession>A0A8H7DCR4</accession>
<comment type="caution">
    <text evidence="1">The sequence shown here is derived from an EMBL/GenBank/DDBJ whole genome shotgun (WGS) entry which is preliminary data.</text>
</comment>
<reference evidence="1" key="1">
    <citation type="submission" date="2020-05" db="EMBL/GenBank/DDBJ databases">
        <title>Mycena genomes resolve the evolution of fungal bioluminescence.</title>
        <authorList>
            <person name="Tsai I.J."/>
        </authorList>
    </citation>
    <scope>NUCLEOTIDE SEQUENCE</scope>
    <source>
        <strain evidence="1">160909Yilan</strain>
    </source>
</reference>
<organism evidence="1 2">
    <name type="scientific">Mycena sanguinolenta</name>
    <dbReference type="NCBI Taxonomy" id="230812"/>
    <lineage>
        <taxon>Eukaryota</taxon>
        <taxon>Fungi</taxon>
        <taxon>Dikarya</taxon>
        <taxon>Basidiomycota</taxon>
        <taxon>Agaricomycotina</taxon>
        <taxon>Agaricomycetes</taxon>
        <taxon>Agaricomycetidae</taxon>
        <taxon>Agaricales</taxon>
        <taxon>Marasmiineae</taxon>
        <taxon>Mycenaceae</taxon>
        <taxon>Mycena</taxon>
    </lineage>
</organism>
<sequence length="108" mass="12208">MSHRWSHMDPSRLSVSMYFKSIHGLECRQGIDDTNLTTANSTTVSNSIFVKPSSVLYDVHLSLPERRQLNIHPASTRLGAATRFPASGEHLHPSTRVRRVLEAYDAQY</sequence>
<keyword evidence="2" id="KW-1185">Reference proteome</keyword>
<dbReference type="AlphaFoldDB" id="A0A8H7DCR4"/>
<dbReference type="EMBL" id="JACAZH010000005">
    <property type="protein sequence ID" value="KAF7368112.1"/>
    <property type="molecule type" value="Genomic_DNA"/>
</dbReference>
<proteinExistence type="predicted"/>